<dbReference type="eggNOG" id="ENOG502STZ8">
    <property type="taxonomic scope" value="Eukaryota"/>
</dbReference>
<evidence type="ECO:0000313" key="8">
    <source>
        <dbReference type="Proteomes" id="UP000001593"/>
    </source>
</evidence>
<feature type="chain" id="PRO_5002715501" description="Apple domain-containing protein" evidence="5">
    <location>
        <begin position="25"/>
        <end position="334"/>
    </location>
</feature>
<dbReference type="PANTHER" id="PTHR16146">
    <property type="entry name" value="INTELECTIN"/>
    <property type="match status" value="1"/>
</dbReference>
<dbReference type="GO" id="GO:0005615">
    <property type="term" value="C:extracellular space"/>
    <property type="evidence" value="ECO:0000318"/>
    <property type="project" value="GO_Central"/>
</dbReference>
<gene>
    <name evidence="7" type="ORF">NEMVEDRAFT_v1g248838</name>
</gene>
<keyword evidence="5" id="KW-0732">Signal</keyword>
<dbReference type="InParanoid" id="A7T8U0"/>
<evidence type="ECO:0000256" key="1">
    <source>
        <dbReference type="ARBA" id="ARBA00022723"/>
    </source>
</evidence>
<dbReference type="InterPro" id="IPR036056">
    <property type="entry name" value="Fibrinogen-like_C"/>
</dbReference>
<dbReference type="PhylomeDB" id="A7T8U0"/>
<accession>A7T8U0</accession>
<proteinExistence type="predicted"/>
<feature type="signal peptide" evidence="5">
    <location>
        <begin position="1"/>
        <end position="24"/>
    </location>
</feature>
<evidence type="ECO:0000256" key="3">
    <source>
        <dbReference type="ARBA" id="ARBA00022837"/>
    </source>
</evidence>
<dbReference type="Gene3D" id="3.50.4.10">
    <property type="entry name" value="Hepatocyte Growth Factor"/>
    <property type="match status" value="1"/>
</dbReference>
<keyword evidence="4" id="KW-1015">Disulfide bond</keyword>
<protein>
    <recommendedName>
        <fullName evidence="6">Apple domain-containing protein</fullName>
    </recommendedName>
</protein>
<keyword evidence="1" id="KW-0479">Metal-binding</keyword>
<keyword evidence="8" id="KW-1185">Reference proteome</keyword>
<feature type="domain" description="Apple" evidence="6">
    <location>
        <begin position="43"/>
        <end position="91"/>
    </location>
</feature>
<dbReference type="GO" id="GO:0046872">
    <property type="term" value="F:metal ion binding"/>
    <property type="evidence" value="ECO:0007669"/>
    <property type="project" value="UniProtKB-KW"/>
</dbReference>
<sequence length="334" mass="38179">MVVLTLFRFLSLFLFLFLSLMVQGNTKQDMHQVYRNSIPSLAYPDKKLKGSTIKAVPSPSLVSCAQECLKLFPRCKSYNYITTSMICELNSIGVSGSLIEQLEQMEPASKTVFTQVLDQTMLFKQCSDHFKYGVTQNGLYYLQDTHHNWYPVYCDFTSEAGKAWTLVLSFSYANHAMPEFFSIPFLDDGSLSEDSPNWEAYRLSKPRMEWLQQVSTHWRVTCDFEVKTIDYRDYLRARMSEMDLLTFYGSPKCGKVEYINVMGHNCTECTALFVQSSSAIFHHDSTKSFSCTFPPTAGSVSSQDNFGLYEYANSNFRCSSTSQATTNYWFGAEI</sequence>
<dbReference type="EMBL" id="DS472914">
    <property type="protein sequence ID" value="EDO27595.1"/>
    <property type="molecule type" value="Genomic_DNA"/>
</dbReference>
<dbReference type="SUPFAM" id="SSF56496">
    <property type="entry name" value="Fibrinogen C-terminal domain-like"/>
    <property type="match status" value="1"/>
</dbReference>
<reference evidence="7 8" key="1">
    <citation type="journal article" date="2007" name="Science">
        <title>Sea anemone genome reveals ancestral eumetazoan gene repertoire and genomic organization.</title>
        <authorList>
            <person name="Putnam N.H."/>
            <person name="Srivastava M."/>
            <person name="Hellsten U."/>
            <person name="Dirks B."/>
            <person name="Chapman J."/>
            <person name="Salamov A."/>
            <person name="Terry A."/>
            <person name="Shapiro H."/>
            <person name="Lindquist E."/>
            <person name="Kapitonov V.V."/>
            <person name="Jurka J."/>
            <person name="Genikhovich G."/>
            <person name="Grigoriev I.V."/>
            <person name="Lucas S.M."/>
            <person name="Steele R.E."/>
            <person name="Finnerty J.R."/>
            <person name="Technau U."/>
            <person name="Martindale M.Q."/>
            <person name="Rokhsar D.S."/>
        </authorList>
    </citation>
    <scope>NUCLEOTIDE SEQUENCE [LARGE SCALE GENOMIC DNA]</scope>
    <source>
        <strain evidence="8">CH2 X CH6</strain>
    </source>
</reference>
<keyword evidence="2" id="KW-0430">Lectin</keyword>
<dbReference type="HOGENOM" id="CLU_832361_0_0_1"/>
<evidence type="ECO:0000256" key="5">
    <source>
        <dbReference type="SAM" id="SignalP"/>
    </source>
</evidence>
<keyword evidence="3" id="KW-0106">Calcium</keyword>
<dbReference type="Gene3D" id="3.90.215.10">
    <property type="entry name" value="Gamma Fibrinogen, chain A, domain 1"/>
    <property type="match status" value="1"/>
</dbReference>
<dbReference type="PANTHER" id="PTHR16146:SF53">
    <property type="entry name" value="APPLE DOMAIN-CONTAINING PROTEIN"/>
    <property type="match status" value="1"/>
</dbReference>
<dbReference type="InterPro" id="IPR014716">
    <property type="entry name" value="Fibrinogen_a/b/g_C_1"/>
</dbReference>
<dbReference type="Proteomes" id="UP000001593">
    <property type="component" value="Unassembled WGS sequence"/>
</dbReference>
<dbReference type="InterPro" id="IPR003609">
    <property type="entry name" value="Pan_app"/>
</dbReference>
<evidence type="ECO:0000313" key="7">
    <source>
        <dbReference type="EMBL" id="EDO27595.1"/>
    </source>
</evidence>
<evidence type="ECO:0000259" key="6">
    <source>
        <dbReference type="Pfam" id="PF00024"/>
    </source>
</evidence>
<evidence type="ECO:0000256" key="4">
    <source>
        <dbReference type="ARBA" id="ARBA00023157"/>
    </source>
</evidence>
<dbReference type="KEGG" id="nve:5497916"/>
<dbReference type="OrthoDB" id="5945819at2759"/>
<dbReference type="AlphaFoldDB" id="A7T8U0"/>
<name>A7T8U0_NEMVE</name>
<dbReference type="SUPFAM" id="SSF57414">
    <property type="entry name" value="Hairpin loop containing domain-like"/>
    <property type="match status" value="1"/>
</dbReference>
<dbReference type="OMA" id="RECKEVE"/>
<organism evidence="7 8">
    <name type="scientific">Nematostella vectensis</name>
    <name type="common">Starlet sea anemone</name>
    <dbReference type="NCBI Taxonomy" id="45351"/>
    <lineage>
        <taxon>Eukaryota</taxon>
        <taxon>Metazoa</taxon>
        <taxon>Cnidaria</taxon>
        <taxon>Anthozoa</taxon>
        <taxon>Hexacorallia</taxon>
        <taxon>Actiniaria</taxon>
        <taxon>Edwardsiidae</taxon>
        <taxon>Nematostella</taxon>
    </lineage>
</organism>
<dbReference type="Pfam" id="PF00024">
    <property type="entry name" value="PAN_1"/>
    <property type="match status" value="1"/>
</dbReference>
<evidence type="ECO:0000256" key="2">
    <source>
        <dbReference type="ARBA" id="ARBA00022734"/>
    </source>
</evidence>
<dbReference type="GO" id="GO:0070492">
    <property type="term" value="F:oligosaccharide binding"/>
    <property type="evidence" value="ECO:0000318"/>
    <property type="project" value="GO_Central"/>
</dbReference>